<dbReference type="PANTHER" id="PTHR13473:SF0">
    <property type="entry name" value="LARGE RIBOSOMAL SUBUNIT PROTEIN ML48"/>
    <property type="match status" value="1"/>
</dbReference>
<sequence length="144" mass="17043">MFIIRRIVPNASFHLRTFSSLSEAQLAKARNFKTTITCLWRDISLMCIERQRFRVQRHSRLSVSEINLTLYDRWIRIDNVTALFFPIFLTLIQSHAPIGTIVTVKAHEKEDEDYRYIPDVHLKAKIEELKSLDDPETRKILGWE</sequence>
<dbReference type="AlphaFoldDB" id="A0A915EGX7"/>
<reference evidence="2" key="1">
    <citation type="submission" date="2022-11" db="UniProtKB">
        <authorList>
            <consortium name="WormBaseParasite"/>
        </authorList>
    </citation>
    <scope>IDENTIFICATION</scope>
</reference>
<evidence type="ECO:0000313" key="2">
    <source>
        <dbReference type="WBParaSite" id="jg6217"/>
    </source>
</evidence>
<protein>
    <submittedName>
        <fullName evidence="2">Ribosomal protein S10 domain-containing protein</fullName>
    </submittedName>
</protein>
<proteinExistence type="predicted"/>
<dbReference type="InterPro" id="IPR027487">
    <property type="entry name" value="Ribosomal_mL48"/>
</dbReference>
<accession>A0A915EGX7</accession>
<evidence type="ECO:0000313" key="1">
    <source>
        <dbReference type="Proteomes" id="UP000887574"/>
    </source>
</evidence>
<dbReference type="Proteomes" id="UP000887574">
    <property type="component" value="Unplaced"/>
</dbReference>
<name>A0A915EGX7_9BILA</name>
<keyword evidence="1" id="KW-1185">Reference proteome</keyword>
<dbReference type="PANTHER" id="PTHR13473">
    <property type="entry name" value="MITOCHONDRIAL RIBOSOMAL PROTEIN L48"/>
    <property type="match status" value="1"/>
</dbReference>
<dbReference type="WBParaSite" id="jg6217">
    <property type="protein sequence ID" value="jg6217"/>
    <property type="gene ID" value="jg6217"/>
</dbReference>
<dbReference type="GO" id="GO:0005761">
    <property type="term" value="C:mitochondrial ribosome"/>
    <property type="evidence" value="ECO:0007669"/>
    <property type="project" value="InterPro"/>
</dbReference>
<organism evidence="1 2">
    <name type="scientific">Ditylenchus dipsaci</name>
    <dbReference type="NCBI Taxonomy" id="166011"/>
    <lineage>
        <taxon>Eukaryota</taxon>
        <taxon>Metazoa</taxon>
        <taxon>Ecdysozoa</taxon>
        <taxon>Nematoda</taxon>
        <taxon>Chromadorea</taxon>
        <taxon>Rhabditida</taxon>
        <taxon>Tylenchina</taxon>
        <taxon>Tylenchomorpha</taxon>
        <taxon>Sphaerularioidea</taxon>
        <taxon>Anguinidae</taxon>
        <taxon>Anguininae</taxon>
        <taxon>Ditylenchus</taxon>
    </lineage>
</organism>